<gene>
    <name evidence="2" type="ORF">CVV68_19410</name>
</gene>
<dbReference type="AlphaFoldDB" id="A0A2V5LTI4"/>
<evidence type="ECO:0000256" key="1">
    <source>
        <dbReference type="SAM" id="Phobius"/>
    </source>
</evidence>
<keyword evidence="1" id="KW-1133">Transmembrane helix</keyword>
<dbReference type="RefSeq" id="WP_110502652.1">
    <property type="nucleotide sequence ID" value="NZ_QJVD01000030.1"/>
</dbReference>
<feature type="transmembrane region" description="Helical" evidence="1">
    <location>
        <begin position="20"/>
        <end position="45"/>
    </location>
</feature>
<keyword evidence="1" id="KW-0812">Transmembrane</keyword>
<dbReference type="Proteomes" id="UP000247832">
    <property type="component" value="Unassembled WGS sequence"/>
</dbReference>
<dbReference type="OrthoDB" id="7626281at2"/>
<sequence length="84" mass="9129">MSAWVDEPLYRLVRSAADPVWAVFLLSIPVAFISPAAAMYSWILIWPASVVHGRVQDSRFAKAETARVDAGLLGDRSVPGCALD</sequence>
<protein>
    <submittedName>
        <fullName evidence="2">Uncharacterized protein</fullName>
    </submittedName>
</protein>
<dbReference type="EMBL" id="QJVD01000030">
    <property type="protein sequence ID" value="PYI65096.1"/>
    <property type="molecule type" value="Genomic_DNA"/>
</dbReference>
<accession>A0A2V5LTI4</accession>
<keyword evidence="3" id="KW-1185">Reference proteome</keyword>
<comment type="caution">
    <text evidence="2">The sequence shown here is derived from an EMBL/GenBank/DDBJ whole genome shotgun (WGS) entry which is preliminary data.</text>
</comment>
<name>A0A2V5LTI4_9MICC</name>
<proteinExistence type="predicted"/>
<organism evidence="2 3">
    <name type="scientific">Arthrobacter livingstonensis</name>
    <dbReference type="NCBI Taxonomy" id="670078"/>
    <lineage>
        <taxon>Bacteria</taxon>
        <taxon>Bacillati</taxon>
        <taxon>Actinomycetota</taxon>
        <taxon>Actinomycetes</taxon>
        <taxon>Micrococcales</taxon>
        <taxon>Micrococcaceae</taxon>
        <taxon>Arthrobacter</taxon>
    </lineage>
</organism>
<evidence type="ECO:0000313" key="2">
    <source>
        <dbReference type="EMBL" id="PYI65096.1"/>
    </source>
</evidence>
<keyword evidence="1" id="KW-0472">Membrane</keyword>
<evidence type="ECO:0000313" key="3">
    <source>
        <dbReference type="Proteomes" id="UP000247832"/>
    </source>
</evidence>
<reference evidence="2 3" key="1">
    <citation type="submission" date="2018-05" db="EMBL/GenBank/DDBJ databases">
        <title>Genetic diversity of glacier-inhabiting Cryobacterium bacteria in China and description of Cryobacterium mengkeensis sp. nov. and Arthrobacter glacialis sp. nov.</title>
        <authorList>
            <person name="Liu Q."/>
            <person name="Xin Y.-H."/>
        </authorList>
    </citation>
    <scope>NUCLEOTIDE SEQUENCE [LARGE SCALE GENOMIC DNA]</scope>
    <source>
        <strain evidence="2 3">LI2</strain>
    </source>
</reference>